<proteinExistence type="predicted"/>
<dbReference type="GO" id="GO:0003723">
    <property type="term" value="F:RNA binding"/>
    <property type="evidence" value="ECO:0007669"/>
    <property type="project" value="InterPro"/>
</dbReference>
<dbReference type="Pfam" id="PF01424">
    <property type="entry name" value="R3H"/>
    <property type="match status" value="1"/>
</dbReference>
<dbReference type="SUPFAM" id="SSF82708">
    <property type="entry name" value="R3H domain"/>
    <property type="match status" value="1"/>
</dbReference>
<dbReference type="PANTHER" id="PTHR35800:SF1">
    <property type="entry name" value="RNA-BINDING PROTEIN KHPB"/>
    <property type="match status" value="1"/>
</dbReference>
<dbReference type="Proteomes" id="UP000724148">
    <property type="component" value="Unassembled WGS sequence"/>
</dbReference>
<comment type="caution">
    <text evidence="2">The sequence shown here is derived from an EMBL/GenBank/DDBJ whole genome shotgun (WGS) entry which is preliminary data.</text>
</comment>
<dbReference type="SMART" id="SM00393">
    <property type="entry name" value="R3H"/>
    <property type="match status" value="1"/>
</dbReference>
<accession>A0A931SB74</accession>
<evidence type="ECO:0000313" key="3">
    <source>
        <dbReference type="Proteomes" id="UP000724148"/>
    </source>
</evidence>
<dbReference type="EMBL" id="JACOZA010000006">
    <property type="protein sequence ID" value="MBI2096614.1"/>
    <property type="molecule type" value="Genomic_DNA"/>
</dbReference>
<dbReference type="AlphaFoldDB" id="A0A931SB74"/>
<dbReference type="Gene3D" id="3.30.1370.50">
    <property type="entry name" value="R3H-like domain"/>
    <property type="match status" value="1"/>
</dbReference>
<evidence type="ECO:0000259" key="1">
    <source>
        <dbReference type="PROSITE" id="PS51061"/>
    </source>
</evidence>
<dbReference type="InterPro" id="IPR036867">
    <property type="entry name" value="R3H_dom_sf"/>
</dbReference>
<name>A0A931SB74_9BACT</name>
<sequence>MLPTEYPNVIGDEIKKLANFLDPRAEVQIDESLYFGLRFNVLVSDARYLIGEHGVNLLYLEYLVKRIVQKKYPEAPAFNLDVNDYRLRRAESLRDEVKSVAKKVRMYRKEISLEPMTAFERRIIHVVLAEYPDITTESVGEGNARRVVIKPYP</sequence>
<dbReference type="InterPro" id="IPR015946">
    <property type="entry name" value="KH_dom-like_a/b"/>
</dbReference>
<dbReference type="PROSITE" id="PS51061">
    <property type="entry name" value="R3H"/>
    <property type="match status" value="1"/>
</dbReference>
<gene>
    <name evidence="2" type="ORF">HYT40_00430</name>
</gene>
<protein>
    <recommendedName>
        <fullName evidence="1">R3H domain-containing protein</fullName>
    </recommendedName>
</protein>
<evidence type="ECO:0000313" key="2">
    <source>
        <dbReference type="EMBL" id="MBI2096614.1"/>
    </source>
</evidence>
<dbReference type="InterPro" id="IPR034079">
    <property type="entry name" value="R3H_KhpB"/>
</dbReference>
<dbReference type="InterPro" id="IPR001374">
    <property type="entry name" value="R3H_dom"/>
</dbReference>
<dbReference type="PANTHER" id="PTHR35800">
    <property type="entry name" value="PROTEIN JAG"/>
    <property type="match status" value="1"/>
</dbReference>
<feature type="domain" description="R3H" evidence="1">
    <location>
        <begin position="87"/>
        <end position="153"/>
    </location>
</feature>
<reference evidence="2" key="1">
    <citation type="submission" date="2020-07" db="EMBL/GenBank/DDBJ databases">
        <title>Huge and variable diversity of episymbiotic CPR bacteria and DPANN archaea in groundwater ecosystems.</title>
        <authorList>
            <person name="He C.Y."/>
            <person name="Keren R."/>
            <person name="Whittaker M."/>
            <person name="Farag I.F."/>
            <person name="Doudna J."/>
            <person name="Cate J.H.D."/>
            <person name="Banfield J.F."/>
        </authorList>
    </citation>
    <scope>NUCLEOTIDE SEQUENCE</scope>
    <source>
        <strain evidence="2">NC_groundwater_193_Ag_S-0.1um_51_7</strain>
    </source>
</reference>
<dbReference type="CDD" id="cd02644">
    <property type="entry name" value="R3H_jag"/>
    <property type="match status" value="1"/>
</dbReference>
<organism evidence="2 3">
    <name type="scientific">Candidatus Sungiibacteriota bacterium</name>
    <dbReference type="NCBI Taxonomy" id="2750080"/>
    <lineage>
        <taxon>Bacteria</taxon>
        <taxon>Candidatus Sungiibacteriota</taxon>
    </lineage>
</organism>
<dbReference type="InterPro" id="IPR039247">
    <property type="entry name" value="KhpB"/>
</dbReference>
<dbReference type="Gene3D" id="3.30.300.20">
    <property type="match status" value="1"/>
</dbReference>